<evidence type="ECO:0000259" key="1">
    <source>
        <dbReference type="PROSITE" id="PS51085"/>
    </source>
</evidence>
<dbReference type="InterPro" id="IPR001041">
    <property type="entry name" value="2Fe-2S_ferredoxin-type"/>
</dbReference>
<dbReference type="InterPro" id="IPR012675">
    <property type="entry name" value="Beta-grasp_dom_sf"/>
</dbReference>
<dbReference type="Pfam" id="PF01799">
    <property type="entry name" value="Fer2_2"/>
    <property type="match status" value="1"/>
</dbReference>
<dbReference type="GO" id="GO:0046872">
    <property type="term" value="F:metal ion binding"/>
    <property type="evidence" value="ECO:0007669"/>
    <property type="project" value="InterPro"/>
</dbReference>
<name>A0A0H2MB38_9PROT</name>
<keyword evidence="3" id="KW-1185">Reference proteome</keyword>
<organism evidence="2 3">
    <name type="scientific">Kiloniella spongiae</name>
    <dbReference type="NCBI Taxonomy" id="1489064"/>
    <lineage>
        <taxon>Bacteria</taxon>
        <taxon>Pseudomonadati</taxon>
        <taxon>Pseudomonadota</taxon>
        <taxon>Alphaproteobacteria</taxon>
        <taxon>Rhodospirillales</taxon>
        <taxon>Kiloniellaceae</taxon>
        <taxon>Kiloniella</taxon>
    </lineage>
</organism>
<dbReference type="GO" id="GO:0051537">
    <property type="term" value="F:2 iron, 2 sulfur cluster binding"/>
    <property type="evidence" value="ECO:0007669"/>
    <property type="project" value="TreeGrafter"/>
</dbReference>
<dbReference type="InterPro" id="IPR036884">
    <property type="entry name" value="2Fe-2S-bd_dom_sf"/>
</dbReference>
<dbReference type="OrthoDB" id="9806714at2"/>
<evidence type="ECO:0000313" key="2">
    <source>
        <dbReference type="EMBL" id="KLN59754.1"/>
    </source>
</evidence>
<dbReference type="InterPro" id="IPR002888">
    <property type="entry name" value="2Fe-2S-bd"/>
</dbReference>
<dbReference type="InterPro" id="IPR052914">
    <property type="entry name" value="Aldehyde_Oxdr_Iron-Sulfur"/>
</dbReference>
<dbReference type="Gene3D" id="3.10.20.30">
    <property type="match status" value="1"/>
</dbReference>
<dbReference type="Pfam" id="PF00111">
    <property type="entry name" value="Fer2"/>
    <property type="match status" value="1"/>
</dbReference>
<protein>
    <recommendedName>
        <fullName evidence="1">2Fe-2S ferredoxin-type domain-containing protein</fullName>
    </recommendedName>
</protein>
<comment type="caution">
    <text evidence="2">The sequence shown here is derived from an EMBL/GenBank/DDBJ whole genome shotgun (WGS) entry which is preliminary data.</text>
</comment>
<dbReference type="InterPro" id="IPR036010">
    <property type="entry name" value="2Fe-2S_ferredoxin-like_sf"/>
</dbReference>
<evidence type="ECO:0000313" key="3">
    <source>
        <dbReference type="Proteomes" id="UP000035444"/>
    </source>
</evidence>
<dbReference type="GO" id="GO:0016903">
    <property type="term" value="F:oxidoreductase activity, acting on the aldehyde or oxo group of donors"/>
    <property type="evidence" value="ECO:0007669"/>
    <property type="project" value="TreeGrafter"/>
</dbReference>
<dbReference type="PANTHER" id="PTHR45331">
    <property type="entry name" value="OXIDOREDUCTASE, IRON-SULPHUR BINDING SUBUNIT-RELATED-RELATED"/>
    <property type="match status" value="1"/>
</dbReference>
<accession>A0A0H2MB38</accession>
<dbReference type="PROSITE" id="PS51085">
    <property type="entry name" value="2FE2S_FER_2"/>
    <property type="match status" value="1"/>
</dbReference>
<dbReference type="EMBL" id="LAQL01000010">
    <property type="protein sequence ID" value="KLN59754.1"/>
    <property type="molecule type" value="Genomic_DNA"/>
</dbReference>
<dbReference type="PANTHER" id="PTHR45331:SF2">
    <property type="entry name" value="OXIDOREDUCTASE WITH IRON-SULFUR SUBUNIT"/>
    <property type="match status" value="1"/>
</dbReference>
<dbReference type="Proteomes" id="UP000035444">
    <property type="component" value="Unassembled WGS sequence"/>
</dbReference>
<dbReference type="Gene3D" id="1.10.150.120">
    <property type="entry name" value="[2Fe-2S]-binding domain"/>
    <property type="match status" value="1"/>
</dbReference>
<sequence>MADISFSVNGKTVHASKEEAHLPLIDFLQEDLNLTGTKFCCGIGVCRACTVSVRRQPGAPSEPMITCSTPLSSLSGVEVHTVEGVAVDGKLHPLQQEFLDHFSFQCGYCTPGFLMAAMTLWDRLTDNPIPRSSLDKVVDDALKDHICRCTGYIRYYEAVKAAILKQPGMVA</sequence>
<reference evidence="2 3" key="1">
    <citation type="submission" date="2015-03" db="EMBL/GenBank/DDBJ databases">
        <title>Genome Sequence of Kiloniella spongiae MEBiC09566, isolated from a marine sponge.</title>
        <authorList>
            <person name="Shao Z."/>
            <person name="Wang L."/>
            <person name="Li X."/>
        </authorList>
    </citation>
    <scope>NUCLEOTIDE SEQUENCE [LARGE SCALE GENOMIC DNA]</scope>
    <source>
        <strain evidence="2 3">MEBiC09566</strain>
    </source>
</reference>
<dbReference type="SUPFAM" id="SSF54292">
    <property type="entry name" value="2Fe-2S ferredoxin-like"/>
    <property type="match status" value="1"/>
</dbReference>
<dbReference type="AlphaFoldDB" id="A0A0H2MB38"/>
<dbReference type="SUPFAM" id="SSF47741">
    <property type="entry name" value="CO dehydrogenase ISP C-domain like"/>
    <property type="match status" value="1"/>
</dbReference>
<feature type="domain" description="2Fe-2S ferredoxin-type" evidence="1">
    <location>
        <begin position="2"/>
        <end position="85"/>
    </location>
</feature>
<dbReference type="RefSeq" id="WP_047765085.1">
    <property type="nucleotide sequence ID" value="NZ_LAQL01000010.1"/>
</dbReference>
<proteinExistence type="predicted"/>
<dbReference type="STRING" id="1489064.WH96_15295"/>
<gene>
    <name evidence="2" type="ORF">WH96_15295</name>
</gene>
<dbReference type="PATRIC" id="fig|1489064.4.peg.26"/>